<dbReference type="GO" id="GO:0030151">
    <property type="term" value="F:molybdenum ion binding"/>
    <property type="evidence" value="ECO:0007669"/>
    <property type="project" value="InterPro"/>
</dbReference>
<dbReference type="EMBL" id="MLCB01000035">
    <property type="protein sequence ID" value="OJI95296.1"/>
    <property type="molecule type" value="Genomic_DNA"/>
</dbReference>
<dbReference type="Proteomes" id="UP000184514">
    <property type="component" value="Unassembled WGS sequence"/>
</dbReference>
<evidence type="ECO:0000313" key="2">
    <source>
        <dbReference type="EMBL" id="OJI95296.1"/>
    </source>
</evidence>
<dbReference type="InterPro" id="IPR005302">
    <property type="entry name" value="MoCF_Sase_C"/>
</dbReference>
<dbReference type="RefSeq" id="WP_072629149.1">
    <property type="nucleotide sequence ID" value="NZ_MLCB01000035.1"/>
</dbReference>
<name>A0A1L9P1C2_9RHOB</name>
<evidence type="ECO:0000259" key="1">
    <source>
        <dbReference type="PROSITE" id="PS51340"/>
    </source>
</evidence>
<dbReference type="GO" id="GO:0003824">
    <property type="term" value="F:catalytic activity"/>
    <property type="evidence" value="ECO:0007669"/>
    <property type="project" value="InterPro"/>
</dbReference>
<dbReference type="InterPro" id="IPR005303">
    <property type="entry name" value="MOCOS_middle"/>
</dbReference>
<proteinExistence type="predicted"/>
<dbReference type="OrthoDB" id="581532at2"/>
<comment type="caution">
    <text evidence="2">The sequence shown here is derived from an EMBL/GenBank/DDBJ whole genome shotgun (WGS) entry which is preliminary data.</text>
</comment>
<dbReference type="GO" id="GO:0030170">
    <property type="term" value="F:pyridoxal phosphate binding"/>
    <property type="evidence" value="ECO:0007669"/>
    <property type="project" value="InterPro"/>
</dbReference>
<dbReference type="SUPFAM" id="SSF50800">
    <property type="entry name" value="PK beta-barrel domain-like"/>
    <property type="match status" value="1"/>
</dbReference>
<organism evidence="2 3">
    <name type="scientific">Planktotalea frisia</name>
    <dbReference type="NCBI Taxonomy" id="696762"/>
    <lineage>
        <taxon>Bacteria</taxon>
        <taxon>Pseudomonadati</taxon>
        <taxon>Pseudomonadota</taxon>
        <taxon>Alphaproteobacteria</taxon>
        <taxon>Rhodobacterales</taxon>
        <taxon>Paracoccaceae</taxon>
        <taxon>Planktotalea</taxon>
    </lineage>
</organism>
<dbReference type="Pfam" id="PF03473">
    <property type="entry name" value="MOSC"/>
    <property type="match status" value="1"/>
</dbReference>
<accession>A0A1L9P1C2</accession>
<feature type="domain" description="MOSC" evidence="1">
    <location>
        <begin position="108"/>
        <end position="245"/>
    </location>
</feature>
<protein>
    <submittedName>
        <fullName evidence="2">MOSC domain protein</fullName>
    </submittedName>
</protein>
<evidence type="ECO:0000313" key="3">
    <source>
        <dbReference type="Proteomes" id="UP000184514"/>
    </source>
</evidence>
<sequence>MATVTSLWRHPIKSHGREDVASTTLIAGQTMPGDRVWAVAHEASKADGSEWVPCANFNRVSKVPQLMAMTATLDDAGIVTLEHPQLGTISFNPDGDIAGFLDWVRPIMPADRAQSTRMVKVPNRGMTDSDFPSVTLCNIASHREVERKLGMDLSIHRWRGNIWLDGFPAWEEFEWMGNDVRIGGAILRPLERTDRCPSTQSNPETGIHDADTLGALDSFGHRDFSVRAQVIQGGLIELGNKAELI</sequence>
<dbReference type="PROSITE" id="PS51340">
    <property type="entry name" value="MOSC"/>
    <property type="match status" value="1"/>
</dbReference>
<keyword evidence="3" id="KW-1185">Reference proteome</keyword>
<dbReference type="Pfam" id="PF03476">
    <property type="entry name" value="MOSC_N"/>
    <property type="match status" value="1"/>
</dbReference>
<reference evidence="2 3" key="1">
    <citation type="submission" date="2016-10" db="EMBL/GenBank/DDBJ databases">
        <title>Genome sequence of Planktotalea frisia SH6-1.</title>
        <authorList>
            <person name="Poehlein A."/>
            <person name="Bakenhus I."/>
            <person name="Voget S."/>
            <person name="Brinkhoff T."/>
            <person name="Simon M."/>
        </authorList>
    </citation>
    <scope>NUCLEOTIDE SEQUENCE [LARGE SCALE GENOMIC DNA]</scope>
    <source>
        <strain evidence="2 3">SH6-1</strain>
    </source>
</reference>
<gene>
    <name evidence="2" type="ORF">PFRI_04590</name>
</gene>
<dbReference type="STRING" id="696762.PFRI_04590"/>
<dbReference type="InterPro" id="IPR011037">
    <property type="entry name" value="Pyrv_Knase-like_insert_dom_sf"/>
</dbReference>
<dbReference type="AlphaFoldDB" id="A0A1L9P1C2"/>